<dbReference type="Gene3D" id="3.40.50.1970">
    <property type="match status" value="1"/>
</dbReference>
<comment type="similarity">
    <text evidence="7 8">In the C-terminal section; belongs to the iron-containing alcohol dehydrogenase family.</text>
</comment>
<organism evidence="12 13">
    <name type="scientific">Marinitoga hydrogenitolerans (strain DSM 16785 / JCM 12826 / AT1271)</name>
    <dbReference type="NCBI Taxonomy" id="1122195"/>
    <lineage>
        <taxon>Bacteria</taxon>
        <taxon>Thermotogati</taxon>
        <taxon>Thermotogota</taxon>
        <taxon>Thermotogae</taxon>
        <taxon>Petrotogales</taxon>
        <taxon>Petrotogaceae</taxon>
        <taxon>Marinitoga</taxon>
    </lineage>
</organism>
<feature type="domain" description="Fe-containing alcohol dehydrogenase-like C-terminal" evidence="11">
    <location>
        <begin position="648"/>
        <end position="859"/>
    </location>
</feature>
<dbReference type="GO" id="GO:0008774">
    <property type="term" value="F:acetaldehyde dehydrogenase (acetylating) activity"/>
    <property type="evidence" value="ECO:0007669"/>
    <property type="project" value="UniProtKB-UniRule"/>
</dbReference>
<dbReference type="InterPro" id="IPR001670">
    <property type="entry name" value="ADH_Fe/GldA"/>
</dbReference>
<dbReference type="AlphaFoldDB" id="A0A1M4SZF9"/>
<evidence type="ECO:0000256" key="3">
    <source>
        <dbReference type="ARBA" id="ARBA00023004"/>
    </source>
</evidence>
<evidence type="ECO:0000259" key="11">
    <source>
        <dbReference type="Pfam" id="PF25137"/>
    </source>
</evidence>
<evidence type="ECO:0000256" key="6">
    <source>
        <dbReference type="ARBA" id="ARBA00035641"/>
    </source>
</evidence>
<keyword evidence="3" id="KW-0408">Iron</keyword>
<evidence type="ECO:0000259" key="10">
    <source>
        <dbReference type="Pfam" id="PF00465"/>
    </source>
</evidence>
<name>A0A1M4SZF9_MARH1</name>
<keyword evidence="13" id="KW-1185">Reference proteome</keyword>
<dbReference type="InterPro" id="IPR016163">
    <property type="entry name" value="Ald_DH_C"/>
</dbReference>
<dbReference type="InterPro" id="IPR016161">
    <property type="entry name" value="Ald_DH/histidinol_DH"/>
</dbReference>
<dbReference type="GO" id="GO:0006066">
    <property type="term" value="P:alcohol metabolic process"/>
    <property type="evidence" value="ECO:0007669"/>
    <property type="project" value="InterPro"/>
</dbReference>
<evidence type="ECO:0000256" key="1">
    <source>
        <dbReference type="ARBA" id="ARBA00001954"/>
    </source>
</evidence>
<keyword evidence="4" id="KW-0520">NAD</keyword>
<evidence type="ECO:0000313" key="13">
    <source>
        <dbReference type="Proteomes" id="UP000184334"/>
    </source>
</evidence>
<dbReference type="Pfam" id="PF00465">
    <property type="entry name" value="Fe-ADH"/>
    <property type="match status" value="1"/>
</dbReference>
<dbReference type="InterPro" id="IPR056798">
    <property type="entry name" value="ADH_Fe_C"/>
</dbReference>
<proteinExistence type="inferred from homology"/>
<dbReference type="FunFam" id="3.40.309.10:FF:000007">
    <property type="entry name" value="Aldehyde-alcohol dehydrogenase"/>
    <property type="match status" value="1"/>
</dbReference>
<feature type="domain" description="Aldehyde dehydrogenase" evidence="9">
    <location>
        <begin position="7"/>
        <end position="402"/>
    </location>
</feature>
<evidence type="ECO:0000256" key="5">
    <source>
        <dbReference type="ARBA" id="ARBA00023268"/>
    </source>
</evidence>
<dbReference type="EMBL" id="FQUI01000003">
    <property type="protein sequence ID" value="SHE37581.1"/>
    <property type="molecule type" value="Genomic_DNA"/>
</dbReference>
<dbReference type="FunFam" id="3.40.50.1970:FF:000002">
    <property type="entry name" value="Aldehyde-alcohol dehydrogenase"/>
    <property type="match status" value="1"/>
</dbReference>
<dbReference type="InterPro" id="IPR034789">
    <property type="entry name" value="AAD_C"/>
</dbReference>
<dbReference type="NCBIfam" id="NF010378">
    <property type="entry name" value="PRK13805.1"/>
    <property type="match status" value="1"/>
</dbReference>
<dbReference type="RefSeq" id="WP_072862734.1">
    <property type="nucleotide sequence ID" value="NZ_FQUI01000003.1"/>
</dbReference>
<dbReference type="CDD" id="cd07122">
    <property type="entry name" value="ALDH_F20_ACDH"/>
    <property type="match status" value="1"/>
</dbReference>
<comment type="cofactor">
    <cofactor evidence="1">
        <name>Fe(2+)</name>
        <dbReference type="ChEBI" id="CHEBI:29033"/>
    </cofactor>
</comment>
<dbReference type="Pfam" id="PF25137">
    <property type="entry name" value="ADH_Fe_C"/>
    <property type="match status" value="1"/>
</dbReference>
<sequence>MEIRKISTVEELEELIQDVKKAQEIYATYTQKQVDEIFRRAAISANAYRIWLAKMAAEETGMGIVEDKVIKNHFAAEYIFNKYKDEKTCGILEVDETFGIKKIAEPIGLIAGIIPTTNPTSTTIFKALLALKTRNGIIFSPHPRAKNCTVAAARIMLEAAIASGAPDNIIGWITEPSVELTQYLMKHPEINLILATGGPGMVKAAYSSGKPAIGVGAGNTPAVIDETAHMKMAVSSILLSKTFDNGTICASEQAVIVVDEIYENVKEEFLNRGAYILTKDERERLGNIIIKNGKLNSAIVGQSAYKIAKMADIEVPEHAKVLIAEVEEIGENEPFSYEKLSPVLAMYKASDFKEAVDKAVKLVEFAGMGHTAVLYTDQSNKERIDYFGNKLKTGRILVNMPSSQGAIGDVYNFRLEPSLTLGCGSWGGNSVSENVGVKHLLNIKTIAERRENMLWFKVPPKIYFKTGSLPVALQELKGKKRAFIVTDKFLFENGFVTKIEKVLEELNIEREVFYEVEPDPSISTVKKALNIINSFNPDVIIALGGGSPMDAAKIMWLMYEHPEVKFEGLALRFMDIRKRIYAFPELGKKAVMVAIPTTSGTGSEVTPFAVVTDDKTGLKYPIADYELTPDMAIIDPELSMSMPKKLAAYSGIDALVHAIEAYVSVFANEFTNGLALESIRLIFKYLPDSYKYGEKAVKAREKMAYASCTAGMAFANAFLGLCHSMAHKLGSAFHIPHGLSNALLISQIIKYNATDKPVKQTAFPQYKYPLAKERYAKIADYLNLGGETTDEKVEKLIAAIEELKRQLNIPSSIKELGISEEEFYAKLDEMSEHAFDDQCTPANPRYPLISEIKDIYIKAFKGDL</sequence>
<dbReference type="InterPro" id="IPR018211">
    <property type="entry name" value="ADH_Fe_CS"/>
</dbReference>
<dbReference type="PANTHER" id="PTHR11496:SF83">
    <property type="entry name" value="HYDROXYACID-OXOACID TRANSHYDROGENASE, MITOCHONDRIAL"/>
    <property type="match status" value="1"/>
</dbReference>
<evidence type="ECO:0000313" key="12">
    <source>
        <dbReference type="EMBL" id="SHE37581.1"/>
    </source>
</evidence>
<evidence type="ECO:0000256" key="7">
    <source>
        <dbReference type="ARBA" id="ARBA00035645"/>
    </source>
</evidence>
<dbReference type="Proteomes" id="UP000184334">
    <property type="component" value="Unassembled WGS sequence"/>
</dbReference>
<dbReference type="SUPFAM" id="SSF56796">
    <property type="entry name" value="Dehydroquinate synthase-like"/>
    <property type="match status" value="1"/>
</dbReference>
<dbReference type="Pfam" id="PF00171">
    <property type="entry name" value="Aldedh"/>
    <property type="match status" value="1"/>
</dbReference>
<comment type="similarity">
    <text evidence="6 8">In the N-terminal section; belongs to the aldehyde dehydrogenase family.</text>
</comment>
<dbReference type="Gene3D" id="1.20.1090.10">
    <property type="entry name" value="Dehydroquinate synthase-like - alpha domain"/>
    <property type="match status" value="1"/>
</dbReference>
<accession>A0A1M4SZF9</accession>
<dbReference type="PROSITE" id="PS00913">
    <property type="entry name" value="ADH_IRON_1"/>
    <property type="match status" value="1"/>
</dbReference>
<dbReference type="PIRSF" id="PIRSF000111">
    <property type="entry name" value="ALDH_ADH"/>
    <property type="match status" value="1"/>
</dbReference>
<comment type="caution">
    <text evidence="12">The sequence shown here is derived from an EMBL/GenBank/DDBJ whole genome shotgun (WGS) entry which is preliminary data.</text>
</comment>
<dbReference type="Gene3D" id="3.40.605.10">
    <property type="entry name" value="Aldehyde Dehydrogenase, Chain A, domain 1"/>
    <property type="match status" value="1"/>
</dbReference>
<dbReference type="InterPro" id="IPR012079">
    <property type="entry name" value="Bifunc_Ald-ADH"/>
</dbReference>
<dbReference type="STRING" id="1122195.SAMN02745164_00312"/>
<keyword evidence="5" id="KW-0511">Multifunctional enzyme</keyword>
<dbReference type="GO" id="GO:0046872">
    <property type="term" value="F:metal ion binding"/>
    <property type="evidence" value="ECO:0007669"/>
    <property type="project" value="InterPro"/>
</dbReference>
<dbReference type="InterPro" id="IPR016162">
    <property type="entry name" value="Ald_DH_N"/>
</dbReference>
<evidence type="ECO:0000259" key="9">
    <source>
        <dbReference type="Pfam" id="PF00171"/>
    </source>
</evidence>
<dbReference type="FunFam" id="1.20.1090.10:FF:000001">
    <property type="entry name" value="Aldehyde-alcohol dehydrogenase"/>
    <property type="match status" value="1"/>
</dbReference>
<dbReference type="InterPro" id="IPR039697">
    <property type="entry name" value="Alcohol_dehydrogenase_Fe"/>
</dbReference>
<evidence type="ECO:0000256" key="4">
    <source>
        <dbReference type="ARBA" id="ARBA00023027"/>
    </source>
</evidence>
<dbReference type="PANTHER" id="PTHR11496">
    <property type="entry name" value="ALCOHOL DEHYDROGENASE"/>
    <property type="match status" value="1"/>
</dbReference>
<gene>
    <name evidence="12" type="ORF">SAMN02745164_00312</name>
</gene>
<dbReference type="CDD" id="cd08178">
    <property type="entry name" value="AAD_C"/>
    <property type="match status" value="1"/>
</dbReference>
<evidence type="ECO:0000256" key="8">
    <source>
        <dbReference type="PIRNR" id="PIRNR000111"/>
    </source>
</evidence>
<feature type="domain" description="Alcohol dehydrogenase iron-type/glycerol dehydrogenase GldA" evidence="10">
    <location>
        <begin position="459"/>
        <end position="636"/>
    </location>
</feature>
<dbReference type="InterPro" id="IPR015590">
    <property type="entry name" value="Aldehyde_DH_dom"/>
</dbReference>
<protein>
    <recommendedName>
        <fullName evidence="8">Aldehyde-alcohol dehydrogenase</fullName>
    </recommendedName>
</protein>
<keyword evidence="2 8" id="KW-0560">Oxidoreductase</keyword>
<dbReference type="SUPFAM" id="SSF53720">
    <property type="entry name" value="ALDH-like"/>
    <property type="match status" value="1"/>
</dbReference>
<dbReference type="Gene3D" id="3.40.309.10">
    <property type="entry name" value="Aldehyde Dehydrogenase, Chain A, domain 2"/>
    <property type="match status" value="1"/>
</dbReference>
<dbReference type="GO" id="GO:0015976">
    <property type="term" value="P:carbon utilization"/>
    <property type="evidence" value="ECO:0007669"/>
    <property type="project" value="InterPro"/>
</dbReference>
<reference evidence="12" key="1">
    <citation type="submission" date="2016-11" db="EMBL/GenBank/DDBJ databases">
        <authorList>
            <person name="Varghese N."/>
            <person name="Submissions S."/>
        </authorList>
    </citation>
    <scope>NUCLEOTIDE SEQUENCE [LARGE SCALE GENOMIC DNA]</scope>
    <source>
        <strain evidence="12">DSM 16785</strain>
    </source>
</reference>
<dbReference type="GO" id="GO:0004022">
    <property type="term" value="F:alcohol dehydrogenase (NAD+) activity"/>
    <property type="evidence" value="ECO:0007669"/>
    <property type="project" value="UniProtKB-UniRule"/>
</dbReference>
<evidence type="ECO:0000256" key="2">
    <source>
        <dbReference type="ARBA" id="ARBA00023002"/>
    </source>
</evidence>
<dbReference type="OrthoDB" id="5445534at2"/>